<dbReference type="PATRIC" id="fig|1263867.3.peg.3106"/>
<dbReference type="AlphaFoldDB" id="M2AHF1"/>
<organism evidence="1 2">
    <name type="scientific">Rhodopirellula europaea 6C</name>
    <dbReference type="NCBI Taxonomy" id="1263867"/>
    <lineage>
        <taxon>Bacteria</taxon>
        <taxon>Pseudomonadati</taxon>
        <taxon>Planctomycetota</taxon>
        <taxon>Planctomycetia</taxon>
        <taxon>Pirellulales</taxon>
        <taxon>Pirellulaceae</taxon>
        <taxon>Rhodopirellula</taxon>
    </lineage>
</organism>
<evidence type="ECO:0000313" key="1">
    <source>
        <dbReference type="EMBL" id="EMB16540.1"/>
    </source>
</evidence>
<accession>M2AHF1</accession>
<reference evidence="1" key="1">
    <citation type="submission" date="2012-11" db="EMBL/GenBank/DDBJ databases">
        <title>Permanent draft genomes of Rhodopirellula europaea strain SH398 and 6C.</title>
        <authorList>
            <person name="Richter M."/>
            <person name="Richter-Heitmann T."/>
            <person name="Frank C."/>
            <person name="Harder J."/>
            <person name="Glockner F.O."/>
        </authorList>
    </citation>
    <scope>NUCLEOTIDE SEQUENCE</scope>
    <source>
        <strain evidence="1">6C</strain>
    </source>
</reference>
<keyword evidence="2" id="KW-1185">Reference proteome</keyword>
<proteinExistence type="predicted"/>
<protein>
    <submittedName>
        <fullName evidence="1">Secreted SOUL heme-binding protein</fullName>
    </submittedName>
</protein>
<name>M2AHF1_9BACT</name>
<dbReference type="Proteomes" id="UP000011529">
    <property type="component" value="Unassembled WGS sequence"/>
</dbReference>
<dbReference type="Gene3D" id="3.20.80.10">
    <property type="entry name" value="Regulatory factor, effector binding domain"/>
    <property type="match status" value="1"/>
</dbReference>
<dbReference type="RefSeq" id="WP_008657416.1">
    <property type="nucleotide sequence ID" value="NZ_ANMO01000120.1"/>
</dbReference>
<dbReference type="SUPFAM" id="SSF55136">
    <property type="entry name" value="Probable bacterial effector-binding domain"/>
    <property type="match status" value="1"/>
</dbReference>
<dbReference type="InterPro" id="IPR006917">
    <property type="entry name" value="SOUL_heme-bd"/>
</dbReference>
<comment type="caution">
    <text evidence="1">The sequence shown here is derived from an EMBL/GenBank/DDBJ whole genome shotgun (WGS) entry which is preliminary data.</text>
</comment>
<dbReference type="Pfam" id="PF04832">
    <property type="entry name" value="SOUL"/>
    <property type="match status" value="1"/>
</dbReference>
<dbReference type="InterPro" id="IPR011256">
    <property type="entry name" value="Reg_factor_effector_dom_sf"/>
</dbReference>
<reference evidence="1" key="2">
    <citation type="journal article" date="2013" name="Mar. Genomics">
        <title>Expression of sulfatases in Rhodopirellula baltica and the diversity of sulfatases in the genus Rhodopirellula.</title>
        <authorList>
            <person name="Wegner C.E."/>
            <person name="Richter-Heitmann T."/>
            <person name="Klindworth A."/>
            <person name="Klockow C."/>
            <person name="Richter M."/>
            <person name="Achstetter T."/>
            <person name="Glockner F.O."/>
            <person name="Harder J."/>
        </authorList>
    </citation>
    <scope>NUCLEOTIDE SEQUENCE [LARGE SCALE GENOMIC DNA]</scope>
    <source>
        <strain evidence="1">6C</strain>
    </source>
</reference>
<gene>
    <name evidence="1" type="ORF">RE6C_02905</name>
</gene>
<evidence type="ECO:0000313" key="2">
    <source>
        <dbReference type="Proteomes" id="UP000011529"/>
    </source>
</evidence>
<dbReference type="EMBL" id="ANMO01000120">
    <property type="protein sequence ID" value="EMB16540.1"/>
    <property type="molecule type" value="Genomic_DNA"/>
</dbReference>
<sequence length="100" mass="11148">MKRKMLCRGLITGFAVIGTVAWTITARAGYESDGDIEIRENPDLMLAATNSKMDTRGHDGNFIRLFRLISGNNDSDQKIAMTTPVFMQAKTACRTFQWAS</sequence>